<dbReference type="STRING" id="1804984.AYM40_33300"/>
<dbReference type="Proteomes" id="UP000076852">
    <property type="component" value="Chromosome 2"/>
</dbReference>
<protein>
    <submittedName>
        <fullName evidence="1">Uncharacterized protein</fullName>
    </submittedName>
</protein>
<dbReference type="EMBL" id="CP014579">
    <property type="protein sequence ID" value="ANB77003.1"/>
    <property type="molecule type" value="Genomic_DNA"/>
</dbReference>
<sequence length="143" mass="15449">MLTGVKSDAGAFVPDMCVECYVAWKAKLTATLYGSELSDTLPKWGETTELMLSDQSQIPYPALVSDLTGSGKRSMLYGAIFGAGSGGSGMVKCGGRGAREAECYALYENDRDACALMAGPRGKRNWRLCLANAFDRYQQCRGY</sequence>
<reference evidence="1 2" key="1">
    <citation type="journal article" date="2016" name="Gene">
        <title>PacBio SMRT assembly of a complex multi-replicon genome reveals chlorocatechol degradative operon in a region of genome plasticity.</title>
        <authorList>
            <person name="Ricker N."/>
            <person name="Shen S.Y."/>
            <person name="Goordial J."/>
            <person name="Jin S."/>
            <person name="Fulthorpe R.R."/>
        </authorList>
    </citation>
    <scope>NUCLEOTIDE SEQUENCE [LARGE SCALE GENOMIC DNA]</scope>
    <source>
        <strain evidence="1 2">OLGA172</strain>
    </source>
</reference>
<dbReference type="KEGG" id="buz:AYM40_33300"/>
<evidence type="ECO:0000313" key="2">
    <source>
        <dbReference type="Proteomes" id="UP000076852"/>
    </source>
</evidence>
<proteinExistence type="predicted"/>
<gene>
    <name evidence="1" type="ORF">AYM40_33300</name>
</gene>
<evidence type="ECO:0000313" key="1">
    <source>
        <dbReference type="EMBL" id="ANB77003.1"/>
    </source>
</evidence>
<name>A0A161I884_9BURK</name>
<accession>A0A161I884</accession>
<organism evidence="1 2">
    <name type="scientific">Paraburkholderia phytofirmans OLGA172</name>
    <dbReference type="NCBI Taxonomy" id="1417228"/>
    <lineage>
        <taxon>Bacteria</taxon>
        <taxon>Pseudomonadati</taxon>
        <taxon>Pseudomonadota</taxon>
        <taxon>Betaproteobacteria</taxon>
        <taxon>Burkholderiales</taxon>
        <taxon>Burkholderiaceae</taxon>
        <taxon>Paraburkholderia</taxon>
    </lineage>
</organism>
<dbReference type="AlphaFoldDB" id="A0A161I884"/>
<keyword evidence="2" id="KW-1185">Reference proteome</keyword>